<feature type="domain" description="Yip1" evidence="6">
    <location>
        <begin position="18"/>
        <end position="218"/>
    </location>
</feature>
<dbReference type="eggNOG" id="ENOG5032CEV">
    <property type="taxonomic scope" value="Bacteria"/>
</dbReference>
<proteinExistence type="predicted"/>
<dbReference type="KEGG" id="cpae:CPAST_c37720"/>
<dbReference type="GO" id="GO:0016020">
    <property type="term" value="C:membrane"/>
    <property type="evidence" value="ECO:0007669"/>
    <property type="project" value="UniProtKB-SubCell"/>
</dbReference>
<evidence type="ECO:0000256" key="5">
    <source>
        <dbReference type="SAM" id="Phobius"/>
    </source>
</evidence>
<keyword evidence="3 5" id="KW-1133">Transmembrane helix</keyword>
<evidence type="ECO:0000313" key="8">
    <source>
        <dbReference type="EMBL" id="KRU14177.1"/>
    </source>
</evidence>
<dbReference type="PATRIC" id="fig|1262449.3.peg.3590"/>
<evidence type="ECO:0000259" key="6">
    <source>
        <dbReference type="Pfam" id="PF04893"/>
    </source>
</evidence>
<organism evidence="7 10">
    <name type="scientific">Clostridium pasteurianum DSM 525 = ATCC 6013</name>
    <dbReference type="NCBI Taxonomy" id="1262449"/>
    <lineage>
        <taxon>Bacteria</taxon>
        <taxon>Bacillati</taxon>
        <taxon>Bacillota</taxon>
        <taxon>Clostridia</taxon>
        <taxon>Eubacteriales</taxon>
        <taxon>Clostridiaceae</taxon>
        <taxon>Clostridium</taxon>
    </lineage>
</organism>
<gene>
    <name evidence="7" type="ORF">CLPA_c37720</name>
    <name evidence="8" type="ORF">CP6013_03433</name>
</gene>
<evidence type="ECO:0000313" key="7">
    <source>
        <dbReference type="EMBL" id="AJA53798.1"/>
    </source>
</evidence>
<feature type="transmembrane region" description="Helical" evidence="5">
    <location>
        <begin position="203"/>
        <end position="223"/>
    </location>
</feature>
<reference evidence="8" key="2">
    <citation type="submission" date="2015-10" db="EMBL/GenBank/DDBJ databases">
        <title>Improved Draft Genome Sequence of Clostridium pasteurianum Strain ATCC 6013 (DSM 525) Using a Hybrid Next-Generation Sequencing Approach.</title>
        <authorList>
            <person name="Pyne M.E."/>
            <person name="Utturkar S.M."/>
            <person name="Brown S.D."/>
            <person name="Moo-Young M."/>
            <person name="Chung D.A."/>
            <person name="Chou P.C."/>
        </authorList>
    </citation>
    <scope>NUCLEOTIDE SEQUENCE</scope>
    <source>
        <strain evidence="8">ATCC 6013</strain>
    </source>
</reference>
<dbReference type="AlphaFoldDB" id="A0A0H3JBI9"/>
<evidence type="ECO:0000256" key="2">
    <source>
        <dbReference type="ARBA" id="ARBA00022692"/>
    </source>
</evidence>
<evidence type="ECO:0000256" key="4">
    <source>
        <dbReference type="ARBA" id="ARBA00023136"/>
    </source>
</evidence>
<evidence type="ECO:0000313" key="10">
    <source>
        <dbReference type="Proteomes" id="UP000030905"/>
    </source>
</evidence>
<name>A0A0H3JBI9_CLOPA</name>
<sequence length="225" mass="25440">MEDTNNIENITFTEKLKNFFIHPIQIFAQYNKKRFYALKLLIILIITAMYGAVQSIMAKPYLQKYYDDLTKNMSSDQASIVKSTTSVISSIPVIIITTIIIALITIFIASFVYMLFIKAAKGKIKYGQVVSIYTTAYMATVIGLIIKILYMLISKKPMNISAQTNPNYINTILKSYDIFTIWQWVLMAIGISTVAKISKKKSAIIVIILALILICIVVVPLMLKK</sequence>
<evidence type="ECO:0000313" key="9">
    <source>
        <dbReference type="Proteomes" id="UP000028042"/>
    </source>
</evidence>
<dbReference type="Proteomes" id="UP000030905">
    <property type="component" value="Chromosome"/>
</dbReference>
<comment type="subcellular location">
    <subcellularLocation>
        <location evidence="1">Membrane</location>
        <topology evidence="1">Multi-pass membrane protein</topology>
    </subcellularLocation>
</comment>
<keyword evidence="4 5" id="KW-0472">Membrane</keyword>
<reference evidence="8 9" key="3">
    <citation type="journal article" name="Genome Announc.">
        <title>Improved Draft Genome Sequence of Clostridium pasteurianum Strain ATCC 6013 (DSM 525) Using a Hybrid Next-Generation Sequencing Approach.</title>
        <authorList>
            <person name="Pyne M.E."/>
            <person name="Utturkar S."/>
            <person name="Brown S.D."/>
            <person name="Moo-Young M."/>
            <person name="Chung D.A."/>
            <person name="Chou C.P."/>
        </authorList>
    </citation>
    <scope>NUCLEOTIDE SEQUENCE [LARGE SCALE GENOMIC DNA]</scope>
    <source>
        <strain evidence="8 9">ATCC 6013</strain>
    </source>
</reference>
<feature type="transmembrane region" description="Helical" evidence="5">
    <location>
        <begin position="129"/>
        <end position="153"/>
    </location>
</feature>
<dbReference type="EMBL" id="CP009268">
    <property type="protein sequence ID" value="AJA53798.1"/>
    <property type="molecule type" value="Genomic_DNA"/>
</dbReference>
<feature type="transmembrane region" description="Helical" evidence="5">
    <location>
        <begin position="36"/>
        <end position="57"/>
    </location>
</feature>
<evidence type="ECO:0000256" key="3">
    <source>
        <dbReference type="ARBA" id="ARBA00022989"/>
    </source>
</evidence>
<evidence type="ECO:0000256" key="1">
    <source>
        <dbReference type="ARBA" id="ARBA00004141"/>
    </source>
</evidence>
<protein>
    <submittedName>
        <fullName evidence="7">Yip1 domain-containing protein</fullName>
    </submittedName>
</protein>
<keyword evidence="10" id="KW-1185">Reference proteome</keyword>
<dbReference type="InterPro" id="IPR006977">
    <property type="entry name" value="Yip1_dom"/>
</dbReference>
<reference evidence="7 10" key="1">
    <citation type="journal article" date="2015" name="Genome Announc.">
        <title>Complete Genome Sequence of the Nitrogen-Fixing and Solvent-Producing Clostridium pasteurianum DSM 525.</title>
        <authorList>
            <person name="Poehlein A."/>
            <person name="Grosse-Honebrink A."/>
            <person name="Zhang Y."/>
            <person name="Minton N.P."/>
            <person name="Daniel R."/>
        </authorList>
    </citation>
    <scope>NUCLEOTIDE SEQUENCE [LARGE SCALE GENOMIC DNA]</scope>
    <source>
        <strain evidence="7">DSM 525</strain>
        <strain evidence="10">DSM 525 / ATCC 6013</strain>
    </source>
</reference>
<dbReference type="EMBL" id="JPGY02000001">
    <property type="protein sequence ID" value="KRU14177.1"/>
    <property type="molecule type" value="Genomic_DNA"/>
</dbReference>
<dbReference type="RefSeq" id="WP_003447612.1">
    <property type="nucleotide sequence ID" value="NZ_ANZB01000016.1"/>
</dbReference>
<dbReference type="KEGG" id="cpat:CLPA_c37720"/>
<feature type="transmembrane region" description="Helical" evidence="5">
    <location>
        <begin position="173"/>
        <end position="191"/>
    </location>
</feature>
<accession>A0A0H3JBI9</accession>
<keyword evidence="2 5" id="KW-0812">Transmembrane</keyword>
<dbReference type="GeneID" id="93075861"/>
<dbReference type="Pfam" id="PF04893">
    <property type="entry name" value="Yip1"/>
    <property type="match status" value="1"/>
</dbReference>
<feature type="transmembrane region" description="Helical" evidence="5">
    <location>
        <begin position="91"/>
        <end position="117"/>
    </location>
</feature>
<dbReference type="Proteomes" id="UP000028042">
    <property type="component" value="Unassembled WGS sequence"/>
</dbReference>